<feature type="transmembrane region" description="Helical" evidence="7">
    <location>
        <begin position="151"/>
        <end position="172"/>
    </location>
</feature>
<dbReference type="EMBL" id="QXDJ01000004">
    <property type="protein sequence ID" value="RII33312.1"/>
    <property type="molecule type" value="Genomic_DNA"/>
</dbReference>
<reference evidence="9 11" key="1">
    <citation type="submission" date="2017-03" db="EMBL/GenBank/DDBJ databases">
        <title>Genome sequence of Clostridium chromiireducens DSM 23318.</title>
        <authorList>
            <person name="Poehlein A."/>
            <person name="Daniel R."/>
        </authorList>
    </citation>
    <scope>NUCLEOTIDE SEQUENCE [LARGE SCALE GENOMIC DNA]</scope>
    <source>
        <strain evidence="9 11">DSM 23318</strain>
    </source>
</reference>
<feature type="transmembrane region" description="Helical" evidence="7">
    <location>
        <begin position="243"/>
        <end position="264"/>
    </location>
</feature>
<dbReference type="STRING" id="225345.CLCHR_24330"/>
<keyword evidence="5 7" id="KW-1133">Transmembrane helix</keyword>
<comment type="caution">
    <text evidence="9">The sequence shown here is derived from an EMBL/GenBank/DDBJ whole genome shotgun (WGS) entry which is preliminary data.</text>
</comment>
<organism evidence="9 11">
    <name type="scientific">Clostridium chromiireducens</name>
    <dbReference type="NCBI Taxonomy" id="225345"/>
    <lineage>
        <taxon>Bacteria</taxon>
        <taxon>Bacillati</taxon>
        <taxon>Bacillota</taxon>
        <taxon>Clostridia</taxon>
        <taxon>Eubacteriales</taxon>
        <taxon>Clostridiaceae</taxon>
        <taxon>Clostridium</taxon>
    </lineage>
</organism>
<keyword evidence="11" id="KW-1185">Reference proteome</keyword>
<dbReference type="EMBL" id="MZGT01000030">
    <property type="protein sequence ID" value="OPJ61453.1"/>
    <property type="molecule type" value="Genomic_DNA"/>
</dbReference>
<keyword evidence="4 7" id="KW-0812">Transmembrane</keyword>
<evidence type="ECO:0000256" key="3">
    <source>
        <dbReference type="ARBA" id="ARBA00022475"/>
    </source>
</evidence>
<evidence type="ECO:0000256" key="1">
    <source>
        <dbReference type="ARBA" id="ARBA00004651"/>
    </source>
</evidence>
<comment type="similarity">
    <text evidence="2">Belongs to the GSP F family.</text>
</comment>
<dbReference type="Proteomes" id="UP000265930">
    <property type="component" value="Unassembled WGS sequence"/>
</dbReference>
<keyword evidence="6 7" id="KW-0472">Membrane</keyword>
<evidence type="ECO:0000256" key="7">
    <source>
        <dbReference type="SAM" id="Phobius"/>
    </source>
</evidence>
<dbReference type="InterPro" id="IPR003004">
    <property type="entry name" value="GspF/PilC"/>
</dbReference>
<dbReference type="Pfam" id="PF00482">
    <property type="entry name" value="T2SSF"/>
    <property type="match status" value="2"/>
</dbReference>
<dbReference type="PANTHER" id="PTHR30012:SF0">
    <property type="entry name" value="TYPE II SECRETION SYSTEM PROTEIN F-RELATED"/>
    <property type="match status" value="1"/>
</dbReference>
<gene>
    <name evidence="9" type="primary">epsF_1</name>
    <name evidence="9" type="ORF">CLCHR_24330</name>
    <name evidence="10" type="ORF">D2A34_16300</name>
</gene>
<sequence>MHNKRNGQSQDKEYERYTNSYDSFKNKKNSGLRIGFLIKNKVDERQLSLVAGSLAQIYKDGISITSAIELVADVLSNKIYKSSLVNILDSVKKGKSLSQAFAEYKELYPEFFTGIISIGENTGKLYEVLIGLKVYYDKSTFIKREIRNASAYPLFILLSMIVLGIFLISIIVPNFCEIYKSMNIELPANCKFVYGIYNIVKSNLIFISISAISWIIAIIIFLKCFLKQLNAEKFIKIKIVKLVFEYIMILLFSIITSTGINISYSLEYCEKSININFLKSKIKEINTCILGGSTLTESLEKTGIFSKYTIAIVRLREESGTIEEGFKELSNNLEYNLNEQIKKYLRLISPTFVIIMASFIAFFLADFILPLFGSLKSGIR</sequence>
<keyword evidence="3" id="KW-1003">Cell membrane</keyword>
<feature type="transmembrane region" description="Helical" evidence="7">
    <location>
        <begin position="204"/>
        <end position="222"/>
    </location>
</feature>
<dbReference type="RefSeq" id="WP_079440059.1">
    <property type="nucleotide sequence ID" value="NZ_MZGT01000030.1"/>
</dbReference>
<dbReference type="PANTHER" id="PTHR30012">
    <property type="entry name" value="GENERAL SECRETION PATHWAY PROTEIN"/>
    <property type="match status" value="1"/>
</dbReference>
<proteinExistence type="inferred from homology"/>
<dbReference type="Proteomes" id="UP000191056">
    <property type="component" value="Unassembled WGS sequence"/>
</dbReference>
<accession>A0A1V4INH8</accession>
<evidence type="ECO:0000256" key="2">
    <source>
        <dbReference type="ARBA" id="ARBA00005745"/>
    </source>
</evidence>
<feature type="domain" description="Type II secretion system protein GspF" evidence="8">
    <location>
        <begin position="250"/>
        <end position="370"/>
    </location>
</feature>
<reference evidence="10 12" key="2">
    <citation type="submission" date="2018-08" db="EMBL/GenBank/DDBJ databases">
        <title>Genome of Clostridium chromiireducens C1, DSM12136.</title>
        <authorList>
            <person name="Xing M."/>
            <person name="Wei Y."/>
            <person name="Ang E.L."/>
            <person name="Zhao H."/>
            <person name="Zhang Y."/>
        </authorList>
    </citation>
    <scope>NUCLEOTIDE SEQUENCE [LARGE SCALE GENOMIC DNA]</scope>
    <source>
        <strain evidence="10 12">C1</strain>
    </source>
</reference>
<feature type="transmembrane region" description="Helical" evidence="7">
    <location>
        <begin position="352"/>
        <end position="372"/>
    </location>
</feature>
<feature type="domain" description="Type II secretion system protein GspF" evidence="8">
    <location>
        <begin position="54"/>
        <end position="173"/>
    </location>
</feature>
<protein>
    <submittedName>
        <fullName evidence="10">Type II secretion system F family protein</fullName>
    </submittedName>
    <submittedName>
        <fullName evidence="9">Type II secretion system protein F</fullName>
    </submittedName>
</protein>
<dbReference type="Gene3D" id="1.20.81.30">
    <property type="entry name" value="Type II secretion system (T2SS), domain F"/>
    <property type="match status" value="2"/>
</dbReference>
<name>A0A1V4INH8_9CLOT</name>
<comment type="subcellular location">
    <subcellularLocation>
        <location evidence="1">Cell membrane</location>
        <topology evidence="1">Multi-pass membrane protein</topology>
    </subcellularLocation>
</comment>
<evidence type="ECO:0000313" key="11">
    <source>
        <dbReference type="Proteomes" id="UP000191056"/>
    </source>
</evidence>
<evidence type="ECO:0000256" key="6">
    <source>
        <dbReference type="ARBA" id="ARBA00023136"/>
    </source>
</evidence>
<dbReference type="InterPro" id="IPR042094">
    <property type="entry name" value="T2SS_GspF_sf"/>
</dbReference>
<dbReference type="AlphaFoldDB" id="A0A1V4INH8"/>
<evidence type="ECO:0000313" key="12">
    <source>
        <dbReference type="Proteomes" id="UP000265930"/>
    </source>
</evidence>
<dbReference type="InterPro" id="IPR018076">
    <property type="entry name" value="T2SS_GspF_dom"/>
</dbReference>
<evidence type="ECO:0000256" key="4">
    <source>
        <dbReference type="ARBA" id="ARBA00022692"/>
    </source>
</evidence>
<evidence type="ECO:0000313" key="9">
    <source>
        <dbReference type="EMBL" id="OPJ61453.1"/>
    </source>
</evidence>
<dbReference type="OrthoDB" id="9805682at2"/>
<dbReference type="GO" id="GO:0005886">
    <property type="term" value="C:plasma membrane"/>
    <property type="evidence" value="ECO:0007669"/>
    <property type="project" value="UniProtKB-SubCell"/>
</dbReference>
<evidence type="ECO:0000256" key="5">
    <source>
        <dbReference type="ARBA" id="ARBA00022989"/>
    </source>
</evidence>
<evidence type="ECO:0000259" key="8">
    <source>
        <dbReference type="Pfam" id="PF00482"/>
    </source>
</evidence>
<dbReference type="PRINTS" id="PR00812">
    <property type="entry name" value="BCTERIALGSPF"/>
</dbReference>
<evidence type="ECO:0000313" key="10">
    <source>
        <dbReference type="EMBL" id="RII33312.1"/>
    </source>
</evidence>